<dbReference type="Pfam" id="PF22936">
    <property type="entry name" value="Pol_BBD"/>
    <property type="match status" value="1"/>
</dbReference>
<accession>A0ABM0N2H1</accession>
<feature type="compositionally biased region" description="Low complexity" evidence="1">
    <location>
        <begin position="129"/>
        <end position="146"/>
    </location>
</feature>
<keyword evidence="3" id="KW-1185">Reference proteome</keyword>
<feature type="region of interest" description="Disordered" evidence="1">
    <location>
        <begin position="126"/>
        <end position="166"/>
    </location>
</feature>
<dbReference type="Proteomes" id="UP000694861">
    <property type="component" value="Linkage group LG1"/>
</dbReference>
<dbReference type="PANTHER" id="PTHR35317">
    <property type="entry name" value="OS04G0629600 PROTEIN"/>
    <property type="match status" value="1"/>
</dbReference>
<evidence type="ECO:0000259" key="2">
    <source>
        <dbReference type="Pfam" id="PF22936"/>
    </source>
</evidence>
<reference evidence="3" key="1">
    <citation type="journal article" date="2012" name="Nat. Commun.">
        <title>The genome of Prunus mume.</title>
        <authorList>
            <person name="Zhang Q."/>
            <person name="Chen W."/>
            <person name="Sun L."/>
            <person name="Zhao F."/>
            <person name="Huang B."/>
            <person name="Yang W."/>
            <person name="Tao Y."/>
            <person name="Wang J."/>
            <person name="Yuan Z."/>
            <person name="Fan G."/>
            <person name="Xing Z."/>
            <person name="Han C."/>
            <person name="Pan H."/>
            <person name="Zhong X."/>
            <person name="Shi W."/>
            <person name="Liang X."/>
            <person name="Du D."/>
            <person name="Sun F."/>
            <person name="Xu Z."/>
            <person name="Hao R."/>
            <person name="Lv T."/>
            <person name="Lv Y."/>
            <person name="Zheng Z."/>
            <person name="Sun M."/>
            <person name="Luo L."/>
            <person name="Cai M."/>
            <person name="Gao Y."/>
            <person name="Wang J."/>
            <person name="Yin Y."/>
            <person name="Xu X."/>
            <person name="Cheng T."/>
            <person name="Wang J."/>
        </authorList>
    </citation>
    <scope>NUCLEOTIDE SEQUENCE [LARGE SCALE GENOMIC DNA]</scope>
</reference>
<evidence type="ECO:0000313" key="4">
    <source>
        <dbReference type="RefSeq" id="XP_008218535.1"/>
    </source>
</evidence>
<gene>
    <name evidence="4" type="primary">LOC103318844</name>
</gene>
<proteinExistence type="predicted"/>
<evidence type="ECO:0000256" key="1">
    <source>
        <dbReference type="SAM" id="MobiDB-lite"/>
    </source>
</evidence>
<organism evidence="3 4">
    <name type="scientific">Prunus mume</name>
    <name type="common">Japanese apricot</name>
    <name type="synonym">Armeniaca mume</name>
    <dbReference type="NCBI Taxonomy" id="102107"/>
    <lineage>
        <taxon>Eukaryota</taxon>
        <taxon>Viridiplantae</taxon>
        <taxon>Streptophyta</taxon>
        <taxon>Embryophyta</taxon>
        <taxon>Tracheophyta</taxon>
        <taxon>Spermatophyta</taxon>
        <taxon>Magnoliopsida</taxon>
        <taxon>eudicotyledons</taxon>
        <taxon>Gunneridae</taxon>
        <taxon>Pentapetalae</taxon>
        <taxon>rosids</taxon>
        <taxon>fabids</taxon>
        <taxon>Rosales</taxon>
        <taxon>Rosaceae</taxon>
        <taxon>Amygdaloideae</taxon>
        <taxon>Amygdaleae</taxon>
        <taxon>Prunus</taxon>
    </lineage>
</organism>
<dbReference type="Pfam" id="PF14223">
    <property type="entry name" value="Retrotran_gag_2"/>
    <property type="match status" value="1"/>
</dbReference>
<feature type="compositionally biased region" description="Basic and acidic residues" evidence="1">
    <location>
        <begin position="147"/>
        <end position="159"/>
    </location>
</feature>
<dbReference type="GeneID" id="103318844"/>
<protein>
    <submittedName>
        <fullName evidence="4">Uncharacterized protein LOC103318844</fullName>
    </submittedName>
</protein>
<dbReference type="PANTHER" id="PTHR35317:SF35">
    <property type="entry name" value="DUF4219 DOMAIN-CONTAINING PROTEIN"/>
    <property type="match status" value="1"/>
</dbReference>
<reference evidence="4" key="2">
    <citation type="submission" date="2025-08" db="UniProtKB">
        <authorList>
            <consortium name="RefSeq"/>
        </authorList>
    </citation>
    <scope>IDENTIFICATION</scope>
</reference>
<dbReference type="RefSeq" id="XP_008218535.1">
    <property type="nucleotide sequence ID" value="XM_008220313.1"/>
</dbReference>
<sequence>MRDAKALGIIQNAVSDQIFPRIANADTAKMAWDLLYGEYHGGDQVRSVKLQNLRREFEYTRMRDDETLSGYLTRLNELINQMKTFGENTKCIDEVDLQEVLAILKSQEQRFDMHTVDATDKAFGSFSVSSKGQQQRGNSQSSGSKKNWNEKGKKWDSKPQSHQRFGHWARECTAGKVVQKANCANQAEVTGNLFYANSAITEVKVNGNWYIDSGCSNHMTGNAELLMDVRTNVTGKV</sequence>
<feature type="domain" description="Retrovirus-related Pol polyprotein from transposon TNT 1-94-like beta-barrel" evidence="2">
    <location>
        <begin position="209"/>
        <end position="236"/>
    </location>
</feature>
<name>A0ABM0N2H1_PRUMU</name>
<dbReference type="InterPro" id="IPR054722">
    <property type="entry name" value="PolX-like_BBD"/>
</dbReference>
<evidence type="ECO:0000313" key="3">
    <source>
        <dbReference type="Proteomes" id="UP000694861"/>
    </source>
</evidence>